<sequence length="240" mass="25979">MEELKSKIWEFWQAKKLPLILGLSAIFLVGGWFYLIRSPAESTDYSLASAQTETWGASAETSVSSLSSNSAFPVSSEVTERKMIYVDVKGAVKKPGVYRLSNLARVSDAVAKAGGATKDAWLDQVNLAYHLEDEMLIYVPTNGQTDLPDSQALVGQNQANLATSNTDKSSNASDQTGDKINLNTASKEQLMTLSGIGDKRADDIIAYRQENGGFKSLEDLQNVSGIGEKTYAKLASQLVI</sequence>
<keyword evidence="1" id="KW-0812">Transmembrane</keyword>
<dbReference type="EMBL" id="AZFH01000001">
    <property type="protein sequence ID" value="KRL85223.1"/>
    <property type="molecule type" value="Genomic_DNA"/>
</dbReference>
<dbReference type="GO" id="GO:0015627">
    <property type="term" value="C:type II protein secretion system complex"/>
    <property type="evidence" value="ECO:0007669"/>
    <property type="project" value="TreeGrafter"/>
</dbReference>
<keyword evidence="1" id="KW-1133">Transmembrane helix</keyword>
<keyword evidence="1" id="KW-0472">Membrane</keyword>
<dbReference type="NCBIfam" id="TIGR00426">
    <property type="entry name" value="competence protein ComEA helix-hairpin-helix repeat region"/>
    <property type="match status" value="1"/>
</dbReference>
<proteinExistence type="predicted"/>
<gene>
    <name evidence="3" type="ORF">FC36_GL000593</name>
</gene>
<dbReference type="InterPro" id="IPR003583">
    <property type="entry name" value="Hlx-hairpin-Hlx_DNA-bd_motif"/>
</dbReference>
<dbReference type="InterPro" id="IPR051675">
    <property type="entry name" value="Endo/Exo/Phosphatase_dom_1"/>
</dbReference>
<protein>
    <submittedName>
        <fullName evidence="3">ComE operon protein 1</fullName>
    </submittedName>
</protein>
<reference evidence="3 4" key="1">
    <citation type="journal article" date="2015" name="Genome Announc.">
        <title>Expanding the biotechnology potential of lactobacilli through comparative genomics of 213 strains and associated genera.</title>
        <authorList>
            <person name="Sun Z."/>
            <person name="Harris H.M."/>
            <person name="McCann A."/>
            <person name="Guo C."/>
            <person name="Argimon S."/>
            <person name="Zhang W."/>
            <person name="Yang X."/>
            <person name="Jeffery I.B."/>
            <person name="Cooney J.C."/>
            <person name="Kagawa T.F."/>
            <person name="Liu W."/>
            <person name="Song Y."/>
            <person name="Salvetti E."/>
            <person name="Wrobel A."/>
            <person name="Rasinkangas P."/>
            <person name="Parkhill J."/>
            <person name="Rea M.C."/>
            <person name="O'Sullivan O."/>
            <person name="Ritari J."/>
            <person name="Douillard F.P."/>
            <person name="Paul Ross R."/>
            <person name="Yang R."/>
            <person name="Briner A.E."/>
            <person name="Felis G.E."/>
            <person name="de Vos W.M."/>
            <person name="Barrangou R."/>
            <person name="Klaenhammer T.R."/>
            <person name="Caufield P.W."/>
            <person name="Cui Y."/>
            <person name="Zhang H."/>
            <person name="O'Toole P.W."/>
        </authorList>
    </citation>
    <scope>NUCLEOTIDE SEQUENCE [LARGE SCALE GENOMIC DNA]</scope>
    <source>
        <strain evidence="3 4">DSM 15833</strain>
    </source>
</reference>
<dbReference type="Pfam" id="PF12836">
    <property type="entry name" value="HHH_3"/>
    <property type="match status" value="1"/>
</dbReference>
<dbReference type="PANTHER" id="PTHR21180">
    <property type="entry name" value="ENDONUCLEASE/EXONUCLEASE/PHOSPHATASE FAMILY DOMAIN-CONTAINING PROTEIN 1"/>
    <property type="match status" value="1"/>
</dbReference>
<dbReference type="Proteomes" id="UP000051048">
    <property type="component" value="Unassembled WGS sequence"/>
</dbReference>
<evidence type="ECO:0000313" key="3">
    <source>
        <dbReference type="EMBL" id="KRL85223.1"/>
    </source>
</evidence>
<evidence type="ECO:0000256" key="1">
    <source>
        <dbReference type="SAM" id="Phobius"/>
    </source>
</evidence>
<dbReference type="Gene3D" id="1.10.150.310">
    <property type="entry name" value="Tex RuvX-like domain-like"/>
    <property type="match status" value="1"/>
</dbReference>
<dbReference type="STRING" id="1423740.FC36_GL000593"/>
<evidence type="ECO:0000313" key="4">
    <source>
        <dbReference type="Proteomes" id="UP000051048"/>
    </source>
</evidence>
<dbReference type="GO" id="GO:0003677">
    <property type="term" value="F:DNA binding"/>
    <property type="evidence" value="ECO:0007669"/>
    <property type="project" value="InterPro"/>
</dbReference>
<dbReference type="SUPFAM" id="SSF47781">
    <property type="entry name" value="RuvA domain 2-like"/>
    <property type="match status" value="1"/>
</dbReference>
<feature type="domain" description="Helix-hairpin-helix DNA-binding motif class 1" evidence="2">
    <location>
        <begin position="188"/>
        <end position="207"/>
    </location>
</feature>
<dbReference type="RefSeq" id="WP_025020256.1">
    <property type="nucleotide sequence ID" value="NZ_AZFH01000001.1"/>
</dbReference>
<dbReference type="GO" id="GO:0006281">
    <property type="term" value="P:DNA repair"/>
    <property type="evidence" value="ECO:0007669"/>
    <property type="project" value="InterPro"/>
</dbReference>
<organism evidence="3 4">
    <name type="scientific">Ligilactobacillus equi DSM 15833 = JCM 10991</name>
    <dbReference type="NCBI Taxonomy" id="1423740"/>
    <lineage>
        <taxon>Bacteria</taxon>
        <taxon>Bacillati</taxon>
        <taxon>Bacillota</taxon>
        <taxon>Bacilli</taxon>
        <taxon>Lactobacillales</taxon>
        <taxon>Lactobacillaceae</taxon>
        <taxon>Ligilactobacillus</taxon>
    </lineage>
</organism>
<dbReference type="PATRIC" id="fig|1423740.3.peg.639"/>
<dbReference type="InterPro" id="IPR004509">
    <property type="entry name" value="Competence_ComEA_HhH"/>
</dbReference>
<feature type="domain" description="Helix-hairpin-helix DNA-binding motif class 1" evidence="2">
    <location>
        <begin position="218"/>
        <end position="237"/>
    </location>
</feature>
<feature type="transmembrane region" description="Helical" evidence="1">
    <location>
        <begin position="17"/>
        <end position="36"/>
    </location>
</feature>
<dbReference type="AlphaFoldDB" id="A0A0R1TVJ2"/>
<comment type="caution">
    <text evidence="3">The sequence shown here is derived from an EMBL/GenBank/DDBJ whole genome shotgun (WGS) entry which is preliminary data.</text>
</comment>
<dbReference type="InterPro" id="IPR010994">
    <property type="entry name" value="RuvA_2-like"/>
</dbReference>
<accession>A0A0R1TVJ2</accession>
<dbReference type="SMART" id="SM00278">
    <property type="entry name" value="HhH1"/>
    <property type="match status" value="2"/>
</dbReference>
<dbReference type="GO" id="GO:0015628">
    <property type="term" value="P:protein secretion by the type II secretion system"/>
    <property type="evidence" value="ECO:0007669"/>
    <property type="project" value="TreeGrafter"/>
</dbReference>
<evidence type="ECO:0000259" key="2">
    <source>
        <dbReference type="SMART" id="SM00278"/>
    </source>
</evidence>
<dbReference type="OrthoDB" id="9790239at2"/>
<dbReference type="InterPro" id="IPR019554">
    <property type="entry name" value="Soluble_ligand-bd"/>
</dbReference>
<dbReference type="Gene3D" id="3.10.560.10">
    <property type="entry name" value="Outer membrane lipoprotein wza domain like"/>
    <property type="match status" value="1"/>
</dbReference>
<dbReference type="PANTHER" id="PTHR21180:SF32">
    <property type="entry name" value="ENDONUCLEASE_EXONUCLEASE_PHOSPHATASE FAMILY DOMAIN-CONTAINING PROTEIN 1"/>
    <property type="match status" value="1"/>
</dbReference>
<dbReference type="Pfam" id="PF10531">
    <property type="entry name" value="SLBB"/>
    <property type="match status" value="1"/>
</dbReference>
<name>A0A0R1TVJ2_9LACO</name>